<dbReference type="EMBL" id="KZ107855">
    <property type="protein sequence ID" value="OSS45108.1"/>
    <property type="molecule type" value="Genomic_DNA"/>
</dbReference>
<feature type="domain" description="Rhodopsin" evidence="7">
    <location>
        <begin position="48"/>
        <end position="294"/>
    </location>
</feature>
<keyword evidence="3 6" id="KW-1133">Transmembrane helix</keyword>
<evidence type="ECO:0000256" key="4">
    <source>
        <dbReference type="ARBA" id="ARBA00023136"/>
    </source>
</evidence>
<accession>A0A1Y2LQD1</accession>
<evidence type="ECO:0000256" key="6">
    <source>
        <dbReference type="SAM" id="Phobius"/>
    </source>
</evidence>
<reference evidence="8 9" key="1">
    <citation type="journal article" date="2017" name="Genome Announc.">
        <title>Genome sequence of the saprophytic ascomycete Epicoccum nigrum ICMP 19927 strain isolated from New Zealand.</title>
        <authorList>
            <person name="Fokin M."/>
            <person name="Fleetwood D."/>
            <person name="Weir B.S."/>
            <person name="Villas-Boas S.G."/>
        </authorList>
    </citation>
    <scope>NUCLEOTIDE SEQUENCE [LARGE SCALE GENOMIC DNA]</scope>
    <source>
        <strain evidence="8 9">ICMP 19927</strain>
    </source>
</reference>
<evidence type="ECO:0000313" key="9">
    <source>
        <dbReference type="Proteomes" id="UP000193240"/>
    </source>
</evidence>
<dbReference type="GO" id="GO:0016020">
    <property type="term" value="C:membrane"/>
    <property type="evidence" value="ECO:0007669"/>
    <property type="project" value="UniProtKB-SubCell"/>
</dbReference>
<comment type="similarity">
    <text evidence="5">Belongs to the SAT4 family.</text>
</comment>
<feature type="transmembrane region" description="Helical" evidence="6">
    <location>
        <begin position="62"/>
        <end position="85"/>
    </location>
</feature>
<evidence type="ECO:0000256" key="5">
    <source>
        <dbReference type="ARBA" id="ARBA00038359"/>
    </source>
</evidence>
<keyword evidence="4 6" id="KW-0472">Membrane</keyword>
<proteinExistence type="inferred from homology"/>
<keyword evidence="2 6" id="KW-0812">Transmembrane</keyword>
<feature type="transmembrane region" description="Helical" evidence="6">
    <location>
        <begin position="112"/>
        <end position="133"/>
    </location>
</feature>
<gene>
    <name evidence="8" type="ORF">B5807_09334</name>
</gene>
<dbReference type="InterPro" id="IPR052337">
    <property type="entry name" value="SAT4-like"/>
</dbReference>
<dbReference type="InterPro" id="IPR049326">
    <property type="entry name" value="Rhodopsin_dom_fungi"/>
</dbReference>
<protein>
    <recommendedName>
        <fullName evidence="7">Rhodopsin domain-containing protein</fullName>
    </recommendedName>
</protein>
<evidence type="ECO:0000256" key="1">
    <source>
        <dbReference type="ARBA" id="ARBA00004141"/>
    </source>
</evidence>
<evidence type="ECO:0000256" key="3">
    <source>
        <dbReference type="ARBA" id="ARBA00022989"/>
    </source>
</evidence>
<name>A0A1Y2LQD1_EPING</name>
<feature type="transmembrane region" description="Helical" evidence="6">
    <location>
        <begin position="140"/>
        <end position="162"/>
    </location>
</feature>
<feature type="transmembrane region" description="Helical" evidence="6">
    <location>
        <begin position="265"/>
        <end position="291"/>
    </location>
</feature>
<keyword evidence="9" id="KW-1185">Reference proteome</keyword>
<dbReference type="InParanoid" id="A0A1Y2LQD1"/>
<dbReference type="AlphaFoldDB" id="A0A1Y2LQD1"/>
<dbReference type="Pfam" id="PF20684">
    <property type="entry name" value="Fung_rhodopsin"/>
    <property type="match status" value="1"/>
</dbReference>
<organism evidence="8 9">
    <name type="scientific">Epicoccum nigrum</name>
    <name type="common">Soil fungus</name>
    <name type="synonym">Epicoccum purpurascens</name>
    <dbReference type="NCBI Taxonomy" id="105696"/>
    <lineage>
        <taxon>Eukaryota</taxon>
        <taxon>Fungi</taxon>
        <taxon>Dikarya</taxon>
        <taxon>Ascomycota</taxon>
        <taxon>Pezizomycotina</taxon>
        <taxon>Dothideomycetes</taxon>
        <taxon>Pleosporomycetidae</taxon>
        <taxon>Pleosporales</taxon>
        <taxon>Pleosporineae</taxon>
        <taxon>Didymellaceae</taxon>
        <taxon>Epicoccum</taxon>
    </lineage>
</organism>
<feature type="transmembrane region" description="Helical" evidence="6">
    <location>
        <begin position="29"/>
        <end position="50"/>
    </location>
</feature>
<evidence type="ECO:0000256" key="2">
    <source>
        <dbReference type="ARBA" id="ARBA00022692"/>
    </source>
</evidence>
<dbReference type="Proteomes" id="UP000193240">
    <property type="component" value="Unassembled WGS sequence"/>
</dbReference>
<dbReference type="OMA" id="MPIFWPT"/>
<comment type="subcellular location">
    <subcellularLocation>
        <location evidence="1">Membrane</location>
        <topology evidence="1">Multi-pass membrane protein</topology>
    </subcellularLocation>
</comment>
<evidence type="ECO:0000313" key="8">
    <source>
        <dbReference type="EMBL" id="OSS45108.1"/>
    </source>
</evidence>
<sequence>MDGLGALISEMQKAYPNPSGARPIANYPATMYGVTIAFHIVSWVAVGFRLHTRLRVVREPWWDDLFVFLAALVNLVSVVAFLAGIKYGLGHHLVYIINTFPTMMKHLYVTNAAYHTTTALIKLSLLLQYLRLFRQGTLRYVTMILLGSVAAWGIAFSFLAWFPCLPVSGFWDRKPESVCYGFGYRTADEAKMTLLFFAGTNMFFDIVIFLIPLTEFFRPGLRKKQVLAMTGLFTMGSIVVLMAVLRLWSTFKHSADLIKSYDFTWWYPEVLIISCLEVDFAIICASMPIFWPTMVANLNAIFVTKEVHVTHTDRVQDFEMGRPTSLKSTASQEGLTKLATGDKAYYYFGDDLHNLGKSPALTVDEPEAPARPGL</sequence>
<dbReference type="PANTHER" id="PTHR33048">
    <property type="entry name" value="PTH11-LIKE INTEGRAL MEMBRANE PROTEIN (AFU_ORTHOLOGUE AFUA_5G11245)"/>
    <property type="match status" value="1"/>
</dbReference>
<dbReference type="PANTHER" id="PTHR33048:SF47">
    <property type="entry name" value="INTEGRAL MEMBRANE PROTEIN-RELATED"/>
    <property type="match status" value="1"/>
</dbReference>
<feature type="transmembrane region" description="Helical" evidence="6">
    <location>
        <begin position="194"/>
        <end position="214"/>
    </location>
</feature>
<feature type="transmembrane region" description="Helical" evidence="6">
    <location>
        <begin position="226"/>
        <end position="245"/>
    </location>
</feature>
<evidence type="ECO:0000259" key="7">
    <source>
        <dbReference type="Pfam" id="PF20684"/>
    </source>
</evidence>